<dbReference type="PANTHER" id="PTHR23318:SF0">
    <property type="entry name" value="SERINE_THREONINE-PROTEIN PHOSPHATASE 4 REGULATORY SUBUNIT 3"/>
    <property type="match status" value="1"/>
</dbReference>
<dbReference type="InterPro" id="IPR016024">
    <property type="entry name" value="ARM-type_fold"/>
</dbReference>
<organism evidence="6 7">
    <name type="scientific">Blastomyces silverae</name>
    <dbReference type="NCBI Taxonomy" id="2060906"/>
    <lineage>
        <taxon>Eukaryota</taxon>
        <taxon>Fungi</taxon>
        <taxon>Dikarya</taxon>
        <taxon>Ascomycota</taxon>
        <taxon>Pezizomycotina</taxon>
        <taxon>Eurotiomycetes</taxon>
        <taxon>Eurotiomycetidae</taxon>
        <taxon>Onygenales</taxon>
        <taxon>Ajellomycetaceae</taxon>
        <taxon>Blastomyces</taxon>
    </lineage>
</organism>
<dbReference type="Pfam" id="PF22972">
    <property type="entry name" value="EVH1_PP4R3"/>
    <property type="match status" value="1"/>
</dbReference>
<dbReference type="Pfam" id="PF04802">
    <property type="entry name" value="PP4R3"/>
    <property type="match status" value="1"/>
</dbReference>
<comment type="caution">
    <text evidence="6">The sequence shown here is derived from an EMBL/GenBank/DDBJ whole genome shotgun (WGS) entry which is preliminary data.</text>
</comment>
<evidence type="ECO:0000256" key="1">
    <source>
        <dbReference type="ARBA" id="ARBA00004123"/>
    </source>
</evidence>
<keyword evidence="2" id="KW-0539">Nucleus</keyword>
<evidence type="ECO:0000313" key="6">
    <source>
        <dbReference type="EMBL" id="KLJ08928.1"/>
    </source>
</evidence>
<feature type="compositionally biased region" description="Pro residues" evidence="3">
    <location>
        <begin position="813"/>
        <end position="823"/>
    </location>
</feature>
<reference evidence="7" key="1">
    <citation type="journal article" date="2015" name="PLoS Genet.">
        <title>The dynamic genome and transcriptome of the human fungal pathogen Blastomyces and close relative Emmonsia.</title>
        <authorList>
            <person name="Munoz J.F."/>
            <person name="Gauthier G.M."/>
            <person name="Desjardins C.A."/>
            <person name="Gallo J.E."/>
            <person name="Holder J."/>
            <person name="Sullivan T.D."/>
            <person name="Marty A.J."/>
            <person name="Carmen J.C."/>
            <person name="Chen Z."/>
            <person name="Ding L."/>
            <person name="Gujja S."/>
            <person name="Magrini V."/>
            <person name="Misas E."/>
            <person name="Mitreva M."/>
            <person name="Priest M."/>
            <person name="Saif S."/>
            <person name="Whiston E.A."/>
            <person name="Young S."/>
            <person name="Zeng Q."/>
            <person name="Goldman W.E."/>
            <person name="Mardis E.R."/>
            <person name="Taylor J.W."/>
            <person name="McEwen J.G."/>
            <person name="Clay O.K."/>
            <person name="Klein B.S."/>
            <person name="Cuomo C.A."/>
        </authorList>
    </citation>
    <scope>NUCLEOTIDE SEQUENCE [LARGE SCALE GENOMIC DNA]</scope>
    <source>
        <strain evidence="7">UAMH 139</strain>
    </source>
</reference>
<evidence type="ECO:0000259" key="5">
    <source>
        <dbReference type="Pfam" id="PF22972"/>
    </source>
</evidence>
<sequence>MAVVAPPPNDRKRVKVYELRDNDWFDRGTGLCSAQVIDDEPRIYVESEDEPDRMLLESRIRRDDGYQKQQETLIVWTEPGGTDMALSFQEAEGCAVIWEFVSNVQRQMLAFTGPDDSLSDDALDASFSNPVTLPPPELGNLAEIEQRIRHASMGPGRDSLTKFLVREEYILKLLPLVSDAEDLESLPDLHRLCNIMKSIILLNDTTLIELVVSDHVISSVVGALEYDPDFPAHKANHRQYLNDRSRYKEVVPIKDPLILRKIRHTWRLQYLKDVVLARILDDPTFSVLNSLIFFNQVDIVQHLQNNTPFLNELFAVFNPKNIDNKRKEDAVQFLHQCAAIAKNLQAPARANLFANFIGHGLFSVIAFAVKHPNPALRTTGIDILVALLDHDPLMMRGYMLKAVNENRVPLTDTLIDLLHAETDLGVKNQLADAIKVLLDPQVPIQDPMSRAGADFLTKLRAQNPTPDTFVQNHFDESAKRLFLPLKKLESRESLNDLTFQEVSLYSNLVDILTFFVRQHYLRCRGFMHGESLTPRVAQLLTVPQKHLKLTALKFFRTLISLQDTFYVAQMTHNNIFELILNIVYETMPRDNLLNSACLDLFEFVKRENIKTIIIHVVEKYRDILKNITYVDTFQNLIFRYDQLQGYGAAAEADATLFSQDESGPPRMLINGGQRWHGVRGMDAAEEEYFDTSDDEEDEVCFSSREFEHDERGQEGDERDMSVKFSQAHCYRDGTSVLIVDYQQDKQQRMETTATNANANASTAIAVNGSASPVVKPLVDYPDDDDEDAMDINVQEQPQPSDSLATPIDQAQPQPQPQPQPQTQPEPTSTTSPDHPTTTSSPRLPPHRYTEKRRREEDDDDDELVKLSSGTKRRSSSLSSIGSSSGSIGIGIGSLRKKKSFSGVGKNDERERGSADETGTAPGGTGGKKISINLNLSTLKAGAALGAKKMPTGAGTSVVVGAESGTSPKAGSPAAATSTALIAEGEEDTPEKTDGGSSVVASDGSDDGGGGGGGGGSGDSVGREARSVDVGAT</sequence>
<keyword evidence="7" id="KW-1185">Reference proteome</keyword>
<dbReference type="GO" id="GO:0072542">
    <property type="term" value="F:protein phosphatase activator activity"/>
    <property type="evidence" value="ECO:0007669"/>
    <property type="project" value="TreeGrafter"/>
</dbReference>
<proteinExistence type="predicted"/>
<feature type="domain" description="PP4R3 EVH1-like" evidence="5">
    <location>
        <begin position="11"/>
        <end position="109"/>
    </location>
</feature>
<gene>
    <name evidence="6" type="ORF">EMPG_15647</name>
</gene>
<dbReference type="STRING" id="2060906.A0A0H1BCU8"/>
<evidence type="ECO:0000256" key="2">
    <source>
        <dbReference type="ARBA" id="ARBA00023242"/>
    </source>
</evidence>
<dbReference type="GO" id="GO:0030289">
    <property type="term" value="C:protein phosphatase 4 complex"/>
    <property type="evidence" value="ECO:0007669"/>
    <property type="project" value="TreeGrafter"/>
</dbReference>
<feature type="compositionally biased region" description="Basic and acidic residues" evidence="3">
    <location>
        <begin position="905"/>
        <end position="914"/>
    </location>
</feature>
<feature type="domain" description="Serine/threonine-protein phosphatase 4 regulatory subunit 3-like central" evidence="4">
    <location>
        <begin position="143"/>
        <end position="642"/>
    </location>
</feature>
<dbReference type="Gene3D" id="2.30.29.30">
    <property type="entry name" value="Pleckstrin-homology domain (PH domain)/Phosphotyrosine-binding domain (PTB)"/>
    <property type="match status" value="1"/>
</dbReference>
<evidence type="ECO:0000256" key="3">
    <source>
        <dbReference type="SAM" id="MobiDB-lite"/>
    </source>
</evidence>
<feature type="compositionally biased region" description="Gly residues" evidence="3">
    <location>
        <begin position="1006"/>
        <end position="1018"/>
    </location>
</feature>
<evidence type="ECO:0000313" key="7">
    <source>
        <dbReference type="Proteomes" id="UP000053573"/>
    </source>
</evidence>
<dbReference type="PANTHER" id="PTHR23318">
    <property type="entry name" value="ATP SYNTHASE GAMMA-RELATED"/>
    <property type="match status" value="1"/>
</dbReference>
<feature type="compositionally biased region" description="Polar residues" evidence="3">
    <location>
        <begin position="963"/>
        <end position="979"/>
    </location>
</feature>
<dbReference type="GO" id="GO:0006974">
    <property type="term" value="P:DNA damage response"/>
    <property type="evidence" value="ECO:0007669"/>
    <property type="project" value="TreeGrafter"/>
</dbReference>
<dbReference type="AlphaFoldDB" id="A0A0H1BCU8"/>
<dbReference type="InterPro" id="IPR051137">
    <property type="entry name" value="PP4R3-like"/>
</dbReference>
<dbReference type="OrthoDB" id="27483at2759"/>
<dbReference type="InterPro" id="IPR006887">
    <property type="entry name" value="P4R3-like_central_dom"/>
</dbReference>
<feature type="compositionally biased region" description="Low complexity" evidence="3">
    <location>
        <begin position="824"/>
        <end position="841"/>
    </location>
</feature>
<dbReference type="SUPFAM" id="SSF48371">
    <property type="entry name" value="ARM repeat"/>
    <property type="match status" value="1"/>
</dbReference>
<feature type="region of interest" description="Disordered" evidence="3">
    <location>
        <begin position="796"/>
        <end position="929"/>
    </location>
</feature>
<dbReference type="Proteomes" id="UP000053573">
    <property type="component" value="Unassembled WGS sequence"/>
</dbReference>
<protein>
    <submittedName>
        <fullName evidence="6">Uncharacterized protein</fullName>
    </submittedName>
</protein>
<name>A0A0H1BCU8_9EURO</name>
<dbReference type="GO" id="GO:0005654">
    <property type="term" value="C:nucleoplasm"/>
    <property type="evidence" value="ECO:0007669"/>
    <property type="project" value="TreeGrafter"/>
</dbReference>
<feature type="compositionally biased region" description="Low complexity" evidence="3">
    <location>
        <begin position="865"/>
        <end position="886"/>
    </location>
</feature>
<accession>A0A0H1BCU8</accession>
<evidence type="ECO:0000259" key="4">
    <source>
        <dbReference type="Pfam" id="PF04802"/>
    </source>
</evidence>
<feature type="region of interest" description="Disordered" evidence="3">
    <location>
        <begin position="947"/>
        <end position="1032"/>
    </location>
</feature>
<dbReference type="InterPro" id="IPR011993">
    <property type="entry name" value="PH-like_dom_sf"/>
</dbReference>
<comment type="subcellular location">
    <subcellularLocation>
        <location evidence="1">Nucleus</location>
    </subcellularLocation>
</comment>
<dbReference type="EMBL" id="LDEV01002486">
    <property type="protein sequence ID" value="KLJ08928.1"/>
    <property type="molecule type" value="Genomic_DNA"/>
</dbReference>
<dbReference type="InterPro" id="IPR055236">
    <property type="entry name" value="EVH1_PP4R3"/>
</dbReference>